<feature type="domain" description="Alpha/beta hydrolase fold-3" evidence="3">
    <location>
        <begin position="153"/>
        <end position="374"/>
    </location>
</feature>
<proteinExistence type="predicted"/>
<dbReference type="Pfam" id="PF07859">
    <property type="entry name" value="Abhydrolase_3"/>
    <property type="match status" value="1"/>
</dbReference>
<dbReference type="EMBL" id="KZ826317">
    <property type="protein sequence ID" value="PYI11781.1"/>
    <property type="molecule type" value="Genomic_DNA"/>
</dbReference>
<keyword evidence="2" id="KW-1133">Transmembrane helix</keyword>
<feature type="transmembrane region" description="Helical" evidence="2">
    <location>
        <begin position="22"/>
        <end position="46"/>
    </location>
</feature>
<dbReference type="OrthoDB" id="2152029at2759"/>
<keyword evidence="2" id="KW-0812">Transmembrane</keyword>
<organism evidence="4 5">
    <name type="scientific">Aspergillus sclerotiicarbonarius (strain CBS 121057 / IBT 28362)</name>
    <dbReference type="NCBI Taxonomy" id="1448318"/>
    <lineage>
        <taxon>Eukaryota</taxon>
        <taxon>Fungi</taxon>
        <taxon>Dikarya</taxon>
        <taxon>Ascomycota</taxon>
        <taxon>Pezizomycotina</taxon>
        <taxon>Eurotiomycetes</taxon>
        <taxon>Eurotiomycetidae</taxon>
        <taxon>Eurotiales</taxon>
        <taxon>Aspergillaceae</taxon>
        <taxon>Aspergillus</taxon>
        <taxon>Aspergillus subgen. Circumdati</taxon>
    </lineage>
</organism>
<evidence type="ECO:0000256" key="1">
    <source>
        <dbReference type="ARBA" id="ARBA00022801"/>
    </source>
</evidence>
<dbReference type="Gene3D" id="3.40.50.1820">
    <property type="entry name" value="alpha/beta hydrolase"/>
    <property type="match status" value="1"/>
</dbReference>
<sequence length="400" mass="43915">MARAFAEKDAIPNDWRTRQPGFTIWLLVSVVRISLVAFFYSIYYIFRSLRQSPTWTYRQAFSTRLTKVAMTIVHEVGYTQSLSLDAGKLGDRWVIMNPASADYYGGAFASDTIKPETIGATWYPDAPPKASPQLIDDNDDEDVDDADDKSLVVLSFHGSAFLWLTGRPDDSGFTADLLNAKLGPGARSLWLQYRLAGGDNPTPYPGPMQDTITAYLYLVQEMGISPSRIVLVGDSSGATMAMALLRHLQNEAGPVLAELPPPRACLLFSPSVEYSFEGDSQAVSTHRNQPTDYCDGQMAAWGARAFAPPETVRLDDPYLSPALHPFATPVPIFVQAGGAEMLCDSAKGFADAMRAVPGNRIEYLEVPDVPHDIYMIGNILGWPEEQIEMIDAAAEFVRGV</sequence>
<keyword evidence="1 4" id="KW-0378">Hydrolase</keyword>
<dbReference type="InterPro" id="IPR050300">
    <property type="entry name" value="GDXG_lipolytic_enzyme"/>
</dbReference>
<dbReference type="InterPro" id="IPR013094">
    <property type="entry name" value="AB_hydrolase_3"/>
</dbReference>
<dbReference type="InterPro" id="IPR029058">
    <property type="entry name" value="AB_hydrolase_fold"/>
</dbReference>
<reference evidence="4 5" key="1">
    <citation type="submission" date="2018-02" db="EMBL/GenBank/DDBJ databases">
        <title>The genomes of Aspergillus section Nigri reveals drivers in fungal speciation.</title>
        <authorList>
            <consortium name="DOE Joint Genome Institute"/>
            <person name="Vesth T.C."/>
            <person name="Nybo J."/>
            <person name="Theobald S."/>
            <person name="Brandl J."/>
            <person name="Frisvad J.C."/>
            <person name="Nielsen K.F."/>
            <person name="Lyhne E.K."/>
            <person name="Kogle M.E."/>
            <person name="Kuo A."/>
            <person name="Riley R."/>
            <person name="Clum A."/>
            <person name="Nolan M."/>
            <person name="Lipzen A."/>
            <person name="Salamov A."/>
            <person name="Henrissat B."/>
            <person name="Wiebenga A."/>
            <person name="De vries R.P."/>
            <person name="Grigoriev I.V."/>
            <person name="Mortensen U.H."/>
            <person name="Andersen M.R."/>
            <person name="Baker S.E."/>
        </authorList>
    </citation>
    <scope>NUCLEOTIDE SEQUENCE [LARGE SCALE GENOMIC DNA]</scope>
    <source>
        <strain evidence="4 5">CBS 121057</strain>
    </source>
</reference>
<accession>A0A319ERA1</accession>
<protein>
    <submittedName>
        <fullName evidence="4">Alpha/beta-hydrolase</fullName>
    </submittedName>
</protein>
<dbReference type="PANTHER" id="PTHR48081:SF8">
    <property type="entry name" value="ALPHA_BETA HYDROLASE FOLD-3 DOMAIN-CONTAINING PROTEIN-RELATED"/>
    <property type="match status" value="1"/>
</dbReference>
<name>A0A319ERA1_ASPSB</name>
<dbReference type="AlphaFoldDB" id="A0A319ERA1"/>
<keyword evidence="2" id="KW-0472">Membrane</keyword>
<evidence type="ECO:0000259" key="3">
    <source>
        <dbReference type="Pfam" id="PF07859"/>
    </source>
</evidence>
<evidence type="ECO:0000313" key="4">
    <source>
        <dbReference type="EMBL" id="PYI11781.1"/>
    </source>
</evidence>
<dbReference type="PANTHER" id="PTHR48081">
    <property type="entry name" value="AB HYDROLASE SUPERFAMILY PROTEIN C4A8.06C"/>
    <property type="match status" value="1"/>
</dbReference>
<dbReference type="GO" id="GO:0016787">
    <property type="term" value="F:hydrolase activity"/>
    <property type="evidence" value="ECO:0007669"/>
    <property type="project" value="UniProtKB-KW"/>
</dbReference>
<evidence type="ECO:0000256" key="2">
    <source>
        <dbReference type="SAM" id="Phobius"/>
    </source>
</evidence>
<dbReference type="STRING" id="1448318.A0A319ERA1"/>
<evidence type="ECO:0000313" key="5">
    <source>
        <dbReference type="Proteomes" id="UP000248423"/>
    </source>
</evidence>
<gene>
    <name evidence="4" type="ORF">BO78DRAFT_393123</name>
</gene>
<dbReference type="VEuPathDB" id="FungiDB:BO78DRAFT_393123"/>
<dbReference type="Proteomes" id="UP000248423">
    <property type="component" value="Unassembled WGS sequence"/>
</dbReference>
<dbReference type="SUPFAM" id="SSF53474">
    <property type="entry name" value="alpha/beta-Hydrolases"/>
    <property type="match status" value="1"/>
</dbReference>
<keyword evidence="5" id="KW-1185">Reference proteome</keyword>